<dbReference type="RefSeq" id="WP_062039828.1">
    <property type="nucleotide sequence ID" value="NZ_DF968182.1"/>
</dbReference>
<protein>
    <submittedName>
        <fullName evidence="1">Uncharacterized protein</fullName>
    </submittedName>
</protein>
<evidence type="ECO:0000313" key="2">
    <source>
        <dbReference type="Proteomes" id="UP000053091"/>
    </source>
</evidence>
<accession>A0A0S7C283</accession>
<dbReference type="EMBL" id="DF968182">
    <property type="protein sequence ID" value="GAP43096.1"/>
    <property type="molecule type" value="Genomic_DNA"/>
</dbReference>
<evidence type="ECO:0000313" key="1">
    <source>
        <dbReference type="EMBL" id="GAP43096.1"/>
    </source>
</evidence>
<dbReference type="AlphaFoldDB" id="A0A0S7C283"/>
<sequence length="68" mass="8021">MFTNAITIVSGWFNYHENDKYQLYTLSETTLSDQMLADKGPEENGEMEIRKKQNRAGQEWLPVNRLLR</sequence>
<reference evidence="1" key="1">
    <citation type="journal article" date="2015" name="Genome Announc.">
        <title>Draft Genome Sequence of Bacteroidales Strain TBC1, a Novel Isolate from a Methanogenic Wastewater Treatment System.</title>
        <authorList>
            <person name="Tourlousse D.M."/>
            <person name="Matsuura N."/>
            <person name="Sun L."/>
            <person name="Toyonaga M."/>
            <person name="Kuroda K."/>
            <person name="Ohashi A."/>
            <person name="Cruz R."/>
            <person name="Yamaguchi T."/>
            <person name="Sekiguchi Y."/>
        </authorList>
    </citation>
    <scope>NUCLEOTIDE SEQUENCE [LARGE SCALE GENOMIC DNA]</scope>
    <source>
        <strain evidence="1">TBC1</strain>
    </source>
</reference>
<proteinExistence type="predicted"/>
<organism evidence="1">
    <name type="scientific">Lentimicrobium saccharophilum</name>
    <dbReference type="NCBI Taxonomy" id="1678841"/>
    <lineage>
        <taxon>Bacteria</taxon>
        <taxon>Pseudomonadati</taxon>
        <taxon>Bacteroidota</taxon>
        <taxon>Bacteroidia</taxon>
        <taxon>Bacteroidales</taxon>
        <taxon>Lentimicrobiaceae</taxon>
        <taxon>Lentimicrobium</taxon>
    </lineage>
</organism>
<gene>
    <name evidence="1" type="ORF">TBC1_111238</name>
</gene>
<dbReference type="Proteomes" id="UP000053091">
    <property type="component" value="Unassembled WGS sequence"/>
</dbReference>
<name>A0A0S7C283_9BACT</name>
<keyword evidence="2" id="KW-1185">Reference proteome</keyword>